<accession>A0A5C5ZD57</accession>
<evidence type="ECO:0000313" key="4">
    <source>
        <dbReference type="Proteomes" id="UP000315010"/>
    </source>
</evidence>
<keyword evidence="1" id="KW-1133">Transmembrane helix</keyword>
<dbReference type="InterPro" id="IPR011989">
    <property type="entry name" value="ARM-like"/>
</dbReference>
<feature type="transmembrane region" description="Helical" evidence="1">
    <location>
        <begin position="32"/>
        <end position="52"/>
    </location>
</feature>
<dbReference type="PROSITE" id="PS50106">
    <property type="entry name" value="PDZ"/>
    <property type="match status" value="1"/>
</dbReference>
<dbReference type="GO" id="GO:0008237">
    <property type="term" value="F:metallopeptidase activity"/>
    <property type="evidence" value="ECO:0007669"/>
    <property type="project" value="UniProtKB-KW"/>
</dbReference>
<dbReference type="InterPro" id="IPR001478">
    <property type="entry name" value="PDZ"/>
</dbReference>
<keyword evidence="4" id="KW-1185">Reference proteome</keyword>
<dbReference type="GO" id="GO:0006508">
    <property type="term" value="P:proteolysis"/>
    <property type="evidence" value="ECO:0007669"/>
    <property type="project" value="UniProtKB-KW"/>
</dbReference>
<feature type="domain" description="PDZ" evidence="2">
    <location>
        <begin position="307"/>
        <end position="359"/>
    </location>
</feature>
<sequence length="401" mass="44375">MDRIGGCRYDTTVPEKPIFVFVISIGRRMNRLLLAIFLACLTGPIFLSKLTAQAPPNDSITKWVEQLGDDQFHRRKSATGKLIDAGPSAVPRLVGALDRGDLETIDRAIHCLTEIALKQPPDEVGGAWDALTKVSESGATSRASLAKTAVEEIREMRQSQAVNVLAQAGITIGIDKFLVRAISTPEMVVQIDEGWSGDLEPLAWLRWIKKIEFARVKGTAIRSEVIERLVEMPDLKTIAIVEGEVDTTCIRPLQRMERVNSLEFRYVHLTAELGDEITKIPIAVSLSLMGTGIPKEKVDQMRTQLPGLHIDFKQGGFLGVLCYNGMDTCRINEVTRGKPAEQAGLLRGDEIVGINDTTVTKFEDLQEAINQKMPGDEVEVKFRRGVELNSVILKLGKYDNE</sequence>
<protein>
    <submittedName>
        <fullName evidence="3">Putative zinc metalloprotease</fullName>
        <ecNumber evidence="3">3.4.24.-</ecNumber>
    </submittedName>
</protein>
<name>A0A5C5ZD57_9BACT</name>
<dbReference type="SMART" id="SM00228">
    <property type="entry name" value="PDZ"/>
    <property type="match status" value="1"/>
</dbReference>
<reference evidence="3 4" key="1">
    <citation type="submission" date="2019-02" db="EMBL/GenBank/DDBJ databases">
        <title>Deep-cultivation of Planctomycetes and their phenomic and genomic characterization uncovers novel biology.</title>
        <authorList>
            <person name="Wiegand S."/>
            <person name="Jogler M."/>
            <person name="Boedeker C."/>
            <person name="Pinto D."/>
            <person name="Vollmers J."/>
            <person name="Rivas-Marin E."/>
            <person name="Kohn T."/>
            <person name="Peeters S.H."/>
            <person name="Heuer A."/>
            <person name="Rast P."/>
            <person name="Oberbeckmann S."/>
            <person name="Bunk B."/>
            <person name="Jeske O."/>
            <person name="Meyerdierks A."/>
            <person name="Storesund J.E."/>
            <person name="Kallscheuer N."/>
            <person name="Luecker S."/>
            <person name="Lage O.M."/>
            <person name="Pohl T."/>
            <person name="Merkel B.J."/>
            <person name="Hornburger P."/>
            <person name="Mueller R.-W."/>
            <person name="Bruemmer F."/>
            <person name="Labrenz M."/>
            <person name="Spormann A.M."/>
            <person name="Op Den Camp H."/>
            <person name="Overmann J."/>
            <person name="Amann R."/>
            <person name="Jetten M.S.M."/>
            <person name="Mascher T."/>
            <person name="Medema M.H."/>
            <person name="Devos D.P."/>
            <person name="Kaster A.-K."/>
            <person name="Ovreas L."/>
            <person name="Rohde M."/>
            <person name="Galperin M.Y."/>
            <person name="Jogler C."/>
        </authorList>
    </citation>
    <scope>NUCLEOTIDE SEQUENCE [LARGE SCALE GENOMIC DNA]</scope>
    <source>
        <strain evidence="3 4">CA13</strain>
    </source>
</reference>
<dbReference type="Gene3D" id="2.30.42.10">
    <property type="match status" value="1"/>
</dbReference>
<dbReference type="CDD" id="cd06779">
    <property type="entry name" value="cpPDZ_Deg_HtrA-like"/>
    <property type="match status" value="1"/>
</dbReference>
<dbReference type="AlphaFoldDB" id="A0A5C5ZD57"/>
<keyword evidence="1" id="KW-0812">Transmembrane</keyword>
<dbReference type="Proteomes" id="UP000315010">
    <property type="component" value="Unassembled WGS sequence"/>
</dbReference>
<evidence type="ECO:0000256" key="1">
    <source>
        <dbReference type="SAM" id="Phobius"/>
    </source>
</evidence>
<keyword evidence="1" id="KW-0472">Membrane</keyword>
<dbReference type="SUPFAM" id="SSF50156">
    <property type="entry name" value="PDZ domain-like"/>
    <property type="match status" value="1"/>
</dbReference>
<evidence type="ECO:0000259" key="2">
    <source>
        <dbReference type="PROSITE" id="PS50106"/>
    </source>
</evidence>
<keyword evidence="3" id="KW-0482">Metalloprotease</keyword>
<keyword evidence="3" id="KW-0645">Protease</keyword>
<evidence type="ECO:0000313" key="3">
    <source>
        <dbReference type="EMBL" id="TWT84513.1"/>
    </source>
</evidence>
<comment type="caution">
    <text evidence="3">The sequence shown here is derived from an EMBL/GenBank/DDBJ whole genome shotgun (WGS) entry which is preliminary data.</text>
</comment>
<organism evidence="3 4">
    <name type="scientific">Novipirellula herctigrandis</name>
    <dbReference type="NCBI Taxonomy" id="2527986"/>
    <lineage>
        <taxon>Bacteria</taxon>
        <taxon>Pseudomonadati</taxon>
        <taxon>Planctomycetota</taxon>
        <taxon>Planctomycetia</taxon>
        <taxon>Pirellulales</taxon>
        <taxon>Pirellulaceae</taxon>
        <taxon>Novipirellula</taxon>
    </lineage>
</organism>
<dbReference type="EC" id="3.4.24.-" evidence="3"/>
<dbReference type="Gene3D" id="1.25.10.10">
    <property type="entry name" value="Leucine-rich Repeat Variant"/>
    <property type="match status" value="1"/>
</dbReference>
<dbReference type="Pfam" id="PF13180">
    <property type="entry name" value="PDZ_2"/>
    <property type="match status" value="1"/>
</dbReference>
<proteinExistence type="predicted"/>
<dbReference type="EMBL" id="SJPJ01000001">
    <property type="protein sequence ID" value="TWT84513.1"/>
    <property type="molecule type" value="Genomic_DNA"/>
</dbReference>
<dbReference type="InterPro" id="IPR036034">
    <property type="entry name" value="PDZ_sf"/>
</dbReference>
<keyword evidence="3" id="KW-0378">Hydrolase</keyword>
<gene>
    <name evidence="3" type="ORF">CA13_59920</name>
</gene>